<gene>
    <name evidence="1" type="ORF">UFOPK3124_01245</name>
</gene>
<dbReference type="EMBL" id="CAFAAY010000148">
    <property type="protein sequence ID" value="CAB4824738.1"/>
    <property type="molecule type" value="Genomic_DNA"/>
</dbReference>
<accession>A0A6J6ZW48</accession>
<sequence>MQKGNTVVKLKSIAHILSIFKKFKRLKIYNQVVRFRIDLKWRSEIVDCYQSQSDGLRSYSAFSSNYDYLYIKGASLAKLRYNKI</sequence>
<name>A0A6J6ZW48_9ZZZZ</name>
<proteinExistence type="predicted"/>
<reference evidence="1" key="1">
    <citation type="submission" date="2020-05" db="EMBL/GenBank/DDBJ databases">
        <authorList>
            <person name="Chiriac C."/>
            <person name="Salcher M."/>
            <person name="Ghai R."/>
            <person name="Kavagutti S V."/>
        </authorList>
    </citation>
    <scope>NUCLEOTIDE SEQUENCE</scope>
</reference>
<protein>
    <submittedName>
        <fullName evidence="1">Unannotated protein</fullName>
    </submittedName>
</protein>
<evidence type="ECO:0000313" key="1">
    <source>
        <dbReference type="EMBL" id="CAB4824738.1"/>
    </source>
</evidence>
<organism evidence="1">
    <name type="scientific">freshwater metagenome</name>
    <dbReference type="NCBI Taxonomy" id="449393"/>
    <lineage>
        <taxon>unclassified sequences</taxon>
        <taxon>metagenomes</taxon>
        <taxon>ecological metagenomes</taxon>
    </lineage>
</organism>
<dbReference type="AlphaFoldDB" id="A0A6J6ZW48"/>